<sequence>MATVLGDVKEVNGGKKLPLVTRDSEKVDNEADAEEYSESKSLLPPRRGGMSRKSDKTPRNVQWKDKNGNKLAEVLEFEPSDVSESEDEDSDSCICTIM</sequence>
<protein>
    <submittedName>
        <fullName evidence="1">Acidic leucine-rich nuclear phosphoprotein 32-related protein 2</fullName>
    </submittedName>
</protein>
<dbReference type="EMBL" id="CM051396">
    <property type="protein sequence ID" value="KAJ4722781.1"/>
    <property type="molecule type" value="Genomic_DNA"/>
</dbReference>
<name>A0ACC1YG32_MELAZ</name>
<organism evidence="1 2">
    <name type="scientific">Melia azedarach</name>
    <name type="common">Chinaberry tree</name>
    <dbReference type="NCBI Taxonomy" id="155640"/>
    <lineage>
        <taxon>Eukaryota</taxon>
        <taxon>Viridiplantae</taxon>
        <taxon>Streptophyta</taxon>
        <taxon>Embryophyta</taxon>
        <taxon>Tracheophyta</taxon>
        <taxon>Spermatophyta</taxon>
        <taxon>Magnoliopsida</taxon>
        <taxon>eudicotyledons</taxon>
        <taxon>Gunneridae</taxon>
        <taxon>Pentapetalae</taxon>
        <taxon>rosids</taxon>
        <taxon>malvids</taxon>
        <taxon>Sapindales</taxon>
        <taxon>Meliaceae</taxon>
        <taxon>Melia</taxon>
    </lineage>
</organism>
<evidence type="ECO:0000313" key="2">
    <source>
        <dbReference type="Proteomes" id="UP001164539"/>
    </source>
</evidence>
<proteinExistence type="predicted"/>
<dbReference type="Proteomes" id="UP001164539">
    <property type="component" value="Chromosome 3"/>
</dbReference>
<gene>
    <name evidence="1" type="ORF">OWV82_006228</name>
</gene>
<keyword evidence="2" id="KW-1185">Reference proteome</keyword>
<comment type="caution">
    <text evidence="1">The sequence shown here is derived from an EMBL/GenBank/DDBJ whole genome shotgun (WGS) entry which is preliminary data.</text>
</comment>
<evidence type="ECO:0000313" key="1">
    <source>
        <dbReference type="EMBL" id="KAJ4722781.1"/>
    </source>
</evidence>
<accession>A0ACC1YG32</accession>
<reference evidence="1 2" key="1">
    <citation type="journal article" date="2023" name="Science">
        <title>Complex scaffold remodeling in plant triterpene biosynthesis.</title>
        <authorList>
            <person name="De La Pena R."/>
            <person name="Hodgson H."/>
            <person name="Liu J.C."/>
            <person name="Stephenson M.J."/>
            <person name="Martin A.C."/>
            <person name="Owen C."/>
            <person name="Harkess A."/>
            <person name="Leebens-Mack J."/>
            <person name="Jimenez L.E."/>
            <person name="Osbourn A."/>
            <person name="Sattely E.S."/>
        </authorList>
    </citation>
    <scope>NUCLEOTIDE SEQUENCE [LARGE SCALE GENOMIC DNA]</scope>
    <source>
        <strain evidence="2">cv. JPN11</strain>
        <tissue evidence="1">Leaf</tissue>
    </source>
</reference>